<proteinExistence type="predicted"/>
<dbReference type="Proteomes" id="UP000318017">
    <property type="component" value="Chromosome"/>
</dbReference>
<sequence>MPFTAISSRIGAGECAAIHDAWDNRLSSRGCLVVVVPKPVGCYELGRRLIVLGSTQRPRCVDEAQDSPNADSLSSELKKIFAKRFVAFSSVSSELDSGFTMQARHEFAHQGSSNRRLRTRQRSMRCSRSILNLNTKLSIRNTLKHQNVRPLTLHPALRLPVLSLDARRIRATTMEAGVFQKTTFSAAAFPAVYRSPAASQLEW</sequence>
<keyword evidence="2" id="KW-1185">Reference proteome</keyword>
<accession>A0A518GE72</accession>
<gene>
    <name evidence="1" type="ORF">Q31a_52810</name>
</gene>
<dbReference type="AlphaFoldDB" id="A0A518GE72"/>
<organism evidence="1 2">
    <name type="scientific">Aureliella helgolandensis</name>
    <dbReference type="NCBI Taxonomy" id="2527968"/>
    <lineage>
        <taxon>Bacteria</taxon>
        <taxon>Pseudomonadati</taxon>
        <taxon>Planctomycetota</taxon>
        <taxon>Planctomycetia</taxon>
        <taxon>Pirellulales</taxon>
        <taxon>Pirellulaceae</taxon>
        <taxon>Aureliella</taxon>
    </lineage>
</organism>
<reference evidence="1 2" key="1">
    <citation type="submission" date="2019-02" db="EMBL/GenBank/DDBJ databases">
        <title>Deep-cultivation of Planctomycetes and their phenomic and genomic characterization uncovers novel biology.</title>
        <authorList>
            <person name="Wiegand S."/>
            <person name="Jogler M."/>
            <person name="Boedeker C."/>
            <person name="Pinto D."/>
            <person name="Vollmers J."/>
            <person name="Rivas-Marin E."/>
            <person name="Kohn T."/>
            <person name="Peeters S.H."/>
            <person name="Heuer A."/>
            <person name="Rast P."/>
            <person name="Oberbeckmann S."/>
            <person name="Bunk B."/>
            <person name="Jeske O."/>
            <person name="Meyerdierks A."/>
            <person name="Storesund J.E."/>
            <person name="Kallscheuer N."/>
            <person name="Luecker S."/>
            <person name="Lage O.M."/>
            <person name="Pohl T."/>
            <person name="Merkel B.J."/>
            <person name="Hornburger P."/>
            <person name="Mueller R.-W."/>
            <person name="Bruemmer F."/>
            <person name="Labrenz M."/>
            <person name="Spormann A.M."/>
            <person name="Op den Camp H."/>
            <person name="Overmann J."/>
            <person name="Amann R."/>
            <person name="Jetten M.S.M."/>
            <person name="Mascher T."/>
            <person name="Medema M.H."/>
            <person name="Devos D.P."/>
            <person name="Kaster A.-K."/>
            <person name="Ovreas L."/>
            <person name="Rohde M."/>
            <person name="Galperin M.Y."/>
            <person name="Jogler C."/>
        </authorList>
    </citation>
    <scope>NUCLEOTIDE SEQUENCE [LARGE SCALE GENOMIC DNA]</scope>
    <source>
        <strain evidence="1 2">Q31a</strain>
    </source>
</reference>
<evidence type="ECO:0000313" key="1">
    <source>
        <dbReference type="EMBL" id="QDV26901.1"/>
    </source>
</evidence>
<evidence type="ECO:0000313" key="2">
    <source>
        <dbReference type="Proteomes" id="UP000318017"/>
    </source>
</evidence>
<name>A0A518GE72_9BACT</name>
<dbReference type="KEGG" id="ahel:Q31a_52810"/>
<protein>
    <submittedName>
        <fullName evidence="1">Uncharacterized protein</fullName>
    </submittedName>
</protein>
<dbReference type="EMBL" id="CP036298">
    <property type="protein sequence ID" value="QDV26901.1"/>
    <property type="molecule type" value="Genomic_DNA"/>
</dbReference>